<gene>
    <name evidence="2" type="ORF">GCM10011340_20250</name>
</gene>
<reference evidence="3" key="1">
    <citation type="journal article" date="2019" name="Int. J. Syst. Evol. Microbiol.">
        <title>The Global Catalogue of Microorganisms (GCM) 10K type strain sequencing project: providing services to taxonomists for standard genome sequencing and annotation.</title>
        <authorList>
            <consortium name="The Broad Institute Genomics Platform"/>
            <consortium name="The Broad Institute Genome Sequencing Center for Infectious Disease"/>
            <person name="Wu L."/>
            <person name="Ma J."/>
        </authorList>
    </citation>
    <scope>NUCLEOTIDE SEQUENCE [LARGE SCALE GENOMIC DNA]</scope>
    <source>
        <strain evidence="3">CGMCC 1.15111</strain>
    </source>
</reference>
<keyword evidence="1" id="KW-0812">Transmembrane</keyword>
<name>A0ABQ3I7F2_9BACT</name>
<keyword evidence="1" id="KW-0472">Membrane</keyword>
<evidence type="ECO:0000313" key="3">
    <source>
        <dbReference type="Proteomes" id="UP000658258"/>
    </source>
</evidence>
<organism evidence="2 3">
    <name type="scientific">Roseivirga thermotolerans</name>
    <dbReference type="NCBI Taxonomy" id="1758176"/>
    <lineage>
        <taxon>Bacteria</taxon>
        <taxon>Pseudomonadati</taxon>
        <taxon>Bacteroidota</taxon>
        <taxon>Cytophagia</taxon>
        <taxon>Cytophagales</taxon>
        <taxon>Roseivirgaceae</taxon>
        <taxon>Roseivirga</taxon>
    </lineage>
</organism>
<dbReference type="RefSeq" id="WP_189630144.1">
    <property type="nucleotide sequence ID" value="NZ_BNAG01000003.1"/>
</dbReference>
<protein>
    <submittedName>
        <fullName evidence="2">Uncharacterized protein</fullName>
    </submittedName>
</protein>
<keyword evidence="1" id="KW-1133">Transmembrane helix</keyword>
<evidence type="ECO:0000313" key="2">
    <source>
        <dbReference type="EMBL" id="GHE65140.1"/>
    </source>
</evidence>
<comment type="caution">
    <text evidence="2">The sequence shown here is derived from an EMBL/GenBank/DDBJ whole genome shotgun (WGS) entry which is preliminary data.</text>
</comment>
<feature type="transmembrane region" description="Helical" evidence="1">
    <location>
        <begin position="7"/>
        <end position="27"/>
    </location>
</feature>
<keyword evidence="3" id="KW-1185">Reference proteome</keyword>
<dbReference type="EMBL" id="BNAG01000003">
    <property type="protein sequence ID" value="GHE65140.1"/>
    <property type="molecule type" value="Genomic_DNA"/>
</dbReference>
<feature type="transmembrane region" description="Helical" evidence="1">
    <location>
        <begin position="65"/>
        <end position="85"/>
    </location>
</feature>
<proteinExistence type="predicted"/>
<dbReference type="Proteomes" id="UP000658258">
    <property type="component" value="Unassembled WGS sequence"/>
</dbReference>
<accession>A0ABQ3I7F2</accession>
<sequence length="189" mass="22488">MKIGTKSILIGAHCFFIHPWFVAYSWYKLYGFPFDPRLWLAFFVHDLGYIGKPNMDGEEGELHPYWGANLMGFLFGFKWFEFTLYHSRFLAKKNGASFSKLCVADKLAIVYTPSWLYLPMVRMTGEIHEYMKDSERNSNGTIEVQSSQKLWFKMVKEYVWRWVQEHKDLREDSWTPTQREAVNQNGVWK</sequence>
<evidence type="ECO:0000256" key="1">
    <source>
        <dbReference type="SAM" id="Phobius"/>
    </source>
</evidence>